<name>A0A161QGR8_9BACI</name>
<proteinExistence type="predicted"/>
<reference evidence="2" key="1">
    <citation type="submission" date="2016-02" db="EMBL/GenBank/DDBJ databases">
        <title>Genome sequence of Bacillus trypoxylicola KCTC 13244(T).</title>
        <authorList>
            <person name="Jeong H."/>
            <person name="Park S.-H."/>
            <person name="Choi S.-K."/>
        </authorList>
    </citation>
    <scope>NUCLEOTIDE SEQUENCE [LARGE SCALE GENOMIC DNA]</scope>
    <source>
        <strain evidence="2">KCTC 13244</strain>
    </source>
</reference>
<dbReference type="STRING" id="519424.AZF04_09660"/>
<evidence type="ECO:0000313" key="2">
    <source>
        <dbReference type="EMBL" id="KYG28160.1"/>
    </source>
</evidence>
<sequence>MSESIFEQIKRMKAKDNKQEQRAQETKVGRCGCGCGRFKHQMRDRSLMRICKDCNSERVF</sequence>
<accession>A0A161QGR8</accession>
<organism evidence="2 3">
    <name type="scientific">Alkalihalobacillus trypoxylicola</name>
    <dbReference type="NCBI Taxonomy" id="519424"/>
    <lineage>
        <taxon>Bacteria</taxon>
        <taxon>Bacillati</taxon>
        <taxon>Bacillota</taxon>
        <taxon>Bacilli</taxon>
        <taxon>Bacillales</taxon>
        <taxon>Bacillaceae</taxon>
        <taxon>Alkalihalobacillus</taxon>
    </lineage>
</organism>
<evidence type="ECO:0000313" key="3">
    <source>
        <dbReference type="Proteomes" id="UP000075806"/>
    </source>
</evidence>
<gene>
    <name evidence="2" type="ORF">AZF04_09660</name>
</gene>
<dbReference type="Proteomes" id="UP000075806">
    <property type="component" value="Unassembled WGS sequence"/>
</dbReference>
<keyword evidence="3" id="KW-1185">Reference proteome</keyword>
<evidence type="ECO:0000256" key="1">
    <source>
        <dbReference type="SAM" id="MobiDB-lite"/>
    </source>
</evidence>
<comment type="caution">
    <text evidence="2">The sequence shown here is derived from an EMBL/GenBank/DDBJ whole genome shotgun (WGS) entry which is preliminary data.</text>
</comment>
<dbReference type="AlphaFoldDB" id="A0A161QGR8"/>
<feature type="region of interest" description="Disordered" evidence="1">
    <location>
        <begin position="1"/>
        <end position="22"/>
    </location>
</feature>
<dbReference type="EMBL" id="LTAO01000034">
    <property type="protein sequence ID" value="KYG28160.1"/>
    <property type="molecule type" value="Genomic_DNA"/>
</dbReference>
<protein>
    <submittedName>
        <fullName evidence="2">Uncharacterized protein</fullName>
    </submittedName>
</protein>
<feature type="compositionally biased region" description="Basic and acidic residues" evidence="1">
    <location>
        <begin position="8"/>
        <end position="22"/>
    </location>
</feature>